<dbReference type="Proteomes" id="UP000582090">
    <property type="component" value="Unassembled WGS sequence"/>
</dbReference>
<feature type="transmembrane region" description="Helical" evidence="1">
    <location>
        <begin position="250"/>
        <end position="271"/>
    </location>
</feature>
<dbReference type="GO" id="GO:0016020">
    <property type="term" value="C:membrane"/>
    <property type="evidence" value="ECO:0007669"/>
    <property type="project" value="InterPro"/>
</dbReference>
<dbReference type="EMBL" id="JACIDW010000026">
    <property type="protein sequence ID" value="MBB3966946.1"/>
    <property type="molecule type" value="Genomic_DNA"/>
</dbReference>
<dbReference type="AlphaFoldDB" id="A0A7W6CV10"/>
<keyword evidence="1" id="KW-0472">Membrane</keyword>
<organism evidence="3 4">
    <name type="scientific">Rhizobium metallidurans</name>
    <dbReference type="NCBI Taxonomy" id="1265931"/>
    <lineage>
        <taxon>Bacteria</taxon>
        <taxon>Pseudomonadati</taxon>
        <taxon>Pseudomonadota</taxon>
        <taxon>Alphaproteobacteria</taxon>
        <taxon>Hyphomicrobiales</taxon>
        <taxon>Rhizobiaceae</taxon>
        <taxon>Rhizobium/Agrobacterium group</taxon>
        <taxon>Rhizobium</taxon>
    </lineage>
</organism>
<gene>
    <name evidence="3" type="ORF">GGQ67_004639</name>
</gene>
<evidence type="ECO:0000259" key="2">
    <source>
        <dbReference type="Pfam" id="PF00892"/>
    </source>
</evidence>
<feature type="transmembrane region" description="Helical" evidence="1">
    <location>
        <begin position="38"/>
        <end position="54"/>
    </location>
</feature>
<dbReference type="InterPro" id="IPR000620">
    <property type="entry name" value="EamA_dom"/>
</dbReference>
<feature type="transmembrane region" description="Helical" evidence="1">
    <location>
        <begin position="184"/>
        <end position="203"/>
    </location>
</feature>
<feature type="transmembrane region" description="Helical" evidence="1">
    <location>
        <begin position="66"/>
        <end position="86"/>
    </location>
</feature>
<evidence type="ECO:0000313" key="3">
    <source>
        <dbReference type="EMBL" id="MBB3966946.1"/>
    </source>
</evidence>
<name>A0A7W6CV10_9HYPH</name>
<feature type="transmembrane region" description="Helical" evidence="1">
    <location>
        <begin position="118"/>
        <end position="137"/>
    </location>
</feature>
<feature type="transmembrane region" description="Helical" evidence="1">
    <location>
        <begin position="149"/>
        <end position="172"/>
    </location>
</feature>
<keyword evidence="1" id="KW-0812">Transmembrane</keyword>
<feature type="transmembrane region" description="Helical" evidence="1">
    <location>
        <begin position="283"/>
        <end position="301"/>
    </location>
</feature>
<proteinExistence type="predicted"/>
<evidence type="ECO:0000313" key="4">
    <source>
        <dbReference type="Proteomes" id="UP000582090"/>
    </source>
</evidence>
<dbReference type="RefSeq" id="WP_183902407.1">
    <property type="nucleotide sequence ID" value="NZ_JACIDW010000026.1"/>
</dbReference>
<sequence length="307" mass="32649">MLFGILSGIATCALWGLTFVVPRAIAPFTTLDLTVARYGLFALTSVALMVHPRFRPRGIKPRPMITALLLGGIGYVGYFVSVAYAVRFAGAAIPPLVIGTMPVILAMIANFRDRSVSWRLLALPLMLIAAGIAWVNVSVFASTPTGDRAMIVYGIASAAIGLVLWVVYGLASTATMQSPDAPDILQWTGLQGIGAGLGSLVLIPLTSLNTPIVYTDIDLMRFVLWSLIMGLAGAWLATLLWMIASKRLPLALAAQLIVAETVFGLIFGFVFEQRLPTLAEAGGSLLQLAGVGMAIAVFSHVRQQQHA</sequence>
<feature type="domain" description="EamA" evidence="2">
    <location>
        <begin position="3"/>
        <end position="136"/>
    </location>
</feature>
<keyword evidence="4" id="KW-1185">Reference proteome</keyword>
<dbReference type="SUPFAM" id="SSF103481">
    <property type="entry name" value="Multidrug resistance efflux transporter EmrE"/>
    <property type="match status" value="1"/>
</dbReference>
<reference evidence="3 4" key="1">
    <citation type="submission" date="2020-08" db="EMBL/GenBank/DDBJ databases">
        <title>Genomic Encyclopedia of Type Strains, Phase IV (KMG-IV): sequencing the most valuable type-strain genomes for metagenomic binning, comparative biology and taxonomic classification.</title>
        <authorList>
            <person name="Goeker M."/>
        </authorList>
    </citation>
    <scope>NUCLEOTIDE SEQUENCE [LARGE SCALE GENOMIC DNA]</scope>
    <source>
        <strain evidence="3 4">DSM 26575</strain>
    </source>
</reference>
<protein>
    <submittedName>
        <fullName evidence="3">Drug/metabolite transporter (DMT)-like permease</fullName>
    </submittedName>
</protein>
<accession>A0A7W6CV10</accession>
<keyword evidence="1" id="KW-1133">Transmembrane helix</keyword>
<feature type="transmembrane region" description="Helical" evidence="1">
    <location>
        <begin position="223"/>
        <end position="243"/>
    </location>
</feature>
<dbReference type="Pfam" id="PF00892">
    <property type="entry name" value="EamA"/>
    <property type="match status" value="1"/>
</dbReference>
<comment type="caution">
    <text evidence="3">The sequence shown here is derived from an EMBL/GenBank/DDBJ whole genome shotgun (WGS) entry which is preliminary data.</text>
</comment>
<evidence type="ECO:0000256" key="1">
    <source>
        <dbReference type="SAM" id="Phobius"/>
    </source>
</evidence>
<feature type="transmembrane region" description="Helical" evidence="1">
    <location>
        <begin position="92"/>
        <end position="111"/>
    </location>
</feature>
<dbReference type="InterPro" id="IPR037185">
    <property type="entry name" value="EmrE-like"/>
</dbReference>